<evidence type="ECO:0000256" key="1">
    <source>
        <dbReference type="ARBA" id="ARBA00022741"/>
    </source>
</evidence>
<dbReference type="PANTHER" id="PTHR42749:SF1">
    <property type="entry name" value="CELL SHAPE-DETERMINING PROTEIN MREB"/>
    <property type="match status" value="1"/>
</dbReference>
<evidence type="ECO:0000256" key="2">
    <source>
        <dbReference type="ARBA" id="ARBA00022840"/>
    </source>
</evidence>
<dbReference type="Gene3D" id="3.90.640.10">
    <property type="entry name" value="Actin, Chain A, domain 4"/>
    <property type="match status" value="1"/>
</dbReference>
<dbReference type="RefSeq" id="WP_190255472.1">
    <property type="nucleotide sequence ID" value="NZ_BMPI01000056.1"/>
</dbReference>
<dbReference type="GO" id="GO:0005524">
    <property type="term" value="F:ATP binding"/>
    <property type="evidence" value="ECO:0007669"/>
    <property type="project" value="UniProtKB-KW"/>
</dbReference>
<evidence type="ECO:0000313" key="5">
    <source>
        <dbReference type="EMBL" id="GGM67965.1"/>
    </source>
</evidence>
<evidence type="ECO:0000256" key="4">
    <source>
        <dbReference type="SAM" id="MobiDB-lite"/>
    </source>
</evidence>
<feature type="compositionally biased region" description="Basic and acidic residues" evidence="4">
    <location>
        <begin position="348"/>
        <end position="374"/>
    </location>
</feature>
<dbReference type="PANTHER" id="PTHR42749">
    <property type="entry name" value="CELL SHAPE-DETERMINING PROTEIN MREB"/>
    <property type="match status" value="1"/>
</dbReference>
<dbReference type="SUPFAM" id="SSF53067">
    <property type="entry name" value="Actin-like ATPase domain"/>
    <property type="match status" value="2"/>
</dbReference>
<keyword evidence="1" id="KW-0547">Nucleotide-binding</keyword>
<gene>
    <name evidence="5" type="ORF">GCM10007977_082230</name>
</gene>
<evidence type="ECO:0000256" key="3">
    <source>
        <dbReference type="ARBA" id="ARBA00023186"/>
    </source>
</evidence>
<dbReference type="AlphaFoldDB" id="A0A917X585"/>
<dbReference type="InterPro" id="IPR013126">
    <property type="entry name" value="Hsp_70_fam"/>
</dbReference>
<dbReference type="EMBL" id="BMPI01000056">
    <property type="protein sequence ID" value="GGM67965.1"/>
    <property type="molecule type" value="Genomic_DNA"/>
</dbReference>
<reference evidence="5" key="1">
    <citation type="journal article" date="2014" name="Int. J. Syst. Evol. Microbiol.">
        <title>Complete genome sequence of Corynebacterium casei LMG S-19264T (=DSM 44701T), isolated from a smear-ripened cheese.</title>
        <authorList>
            <consortium name="US DOE Joint Genome Institute (JGI-PGF)"/>
            <person name="Walter F."/>
            <person name="Albersmeier A."/>
            <person name="Kalinowski J."/>
            <person name="Ruckert C."/>
        </authorList>
    </citation>
    <scope>NUCLEOTIDE SEQUENCE</scope>
    <source>
        <strain evidence="5">JCM 19831</strain>
    </source>
</reference>
<reference evidence="5" key="2">
    <citation type="submission" date="2020-09" db="EMBL/GenBank/DDBJ databases">
        <authorList>
            <person name="Sun Q."/>
            <person name="Ohkuma M."/>
        </authorList>
    </citation>
    <scope>NUCLEOTIDE SEQUENCE</scope>
    <source>
        <strain evidence="5">JCM 19831</strain>
    </source>
</reference>
<keyword evidence="2" id="KW-0067">ATP-binding</keyword>
<feature type="region of interest" description="Disordered" evidence="4">
    <location>
        <begin position="330"/>
        <end position="403"/>
    </location>
</feature>
<evidence type="ECO:0008006" key="7">
    <source>
        <dbReference type="Google" id="ProtNLM"/>
    </source>
</evidence>
<dbReference type="GO" id="GO:0140662">
    <property type="term" value="F:ATP-dependent protein folding chaperone"/>
    <property type="evidence" value="ECO:0007669"/>
    <property type="project" value="InterPro"/>
</dbReference>
<accession>A0A917X585</accession>
<proteinExistence type="predicted"/>
<evidence type="ECO:0000313" key="6">
    <source>
        <dbReference type="Proteomes" id="UP000642070"/>
    </source>
</evidence>
<protein>
    <recommendedName>
        <fullName evidence="7">Hsp70 protein</fullName>
    </recommendedName>
</protein>
<feature type="compositionally biased region" description="Pro residues" evidence="4">
    <location>
        <begin position="338"/>
        <end position="347"/>
    </location>
</feature>
<organism evidence="5 6">
    <name type="scientific">Dactylosporangium sucinum</name>
    <dbReference type="NCBI Taxonomy" id="1424081"/>
    <lineage>
        <taxon>Bacteria</taxon>
        <taxon>Bacillati</taxon>
        <taxon>Actinomycetota</taxon>
        <taxon>Actinomycetes</taxon>
        <taxon>Micromonosporales</taxon>
        <taxon>Micromonosporaceae</taxon>
        <taxon>Dactylosporangium</taxon>
    </lineage>
</organism>
<feature type="compositionally biased region" description="Pro residues" evidence="4">
    <location>
        <begin position="389"/>
        <end position="399"/>
    </location>
</feature>
<dbReference type="Gene3D" id="3.30.420.40">
    <property type="match status" value="2"/>
</dbReference>
<keyword evidence="3" id="KW-0143">Chaperone</keyword>
<feature type="compositionally biased region" description="Low complexity" evidence="4">
    <location>
        <begin position="375"/>
        <end position="388"/>
    </location>
</feature>
<keyword evidence="6" id="KW-1185">Reference proteome</keyword>
<sequence length="575" mass="58683">MGGYHLGIDFGTSSTAAVLAGPDGRRAPLLVEPSAVCLDSAPHLTAGHDAVCAGRAHPDRFEPYPKRAVDAGSVLLGGVECPVRNLFAAMLSHVATDARRVAGRPMSGVALACPASWERRRQALLERAAGQVGLAGTLLVPEPVATALYADEAGLLAVPDQGTLLVCDVGAGSFDAALVRRDGHSFTVLAARALPEVGGLALDAAVAGHIGSQYAGRTPPRAAALLEPARLARETLSTAERTLVPVPWHAPGAELTRAEFECLARPLLSRAMAAVTAVVAEADVTLSAVVLSGGVARTPLVAATVERALGLSPVVLSGPVVAEGALLADPGLTRPRRPAVPAPPPEPEVSHPQEPEGPHPHEPEPPEPGPRRQPETGPEPAEPVAAAPEPAPGPEPVPLVRPAAPVGDGPAVVEPAASAPARYVRRAVRVGSVPVVDEAGVEEPSFETIAVSPAPRFPAPAVTLADVSRAQKVHQHKKVRKALTAAGITLAASVVAGAAGVLVALQLTGALPERPLQVGECVAQDADGASRVDCGAGGAFQITRQLSWSEPCPDAAQPFVIQGQARFCLAPARAT</sequence>
<dbReference type="Proteomes" id="UP000642070">
    <property type="component" value="Unassembled WGS sequence"/>
</dbReference>
<comment type="caution">
    <text evidence="5">The sequence shown here is derived from an EMBL/GenBank/DDBJ whole genome shotgun (WGS) entry which is preliminary data.</text>
</comment>
<name>A0A917X585_9ACTN</name>
<dbReference type="InterPro" id="IPR043129">
    <property type="entry name" value="ATPase_NBD"/>
</dbReference>
<dbReference type="Pfam" id="PF00012">
    <property type="entry name" value="HSP70"/>
    <property type="match status" value="1"/>
</dbReference>